<dbReference type="InterPro" id="IPR051048">
    <property type="entry name" value="Peptidase_S8/S53_subtilisin"/>
</dbReference>
<dbReference type="Proteomes" id="UP001595878">
    <property type="component" value="Unassembled WGS sequence"/>
</dbReference>
<keyword evidence="4 5" id="KW-0720">Serine protease</keyword>
<dbReference type="PANTHER" id="PTHR43399:SF4">
    <property type="entry name" value="CELL WALL-ASSOCIATED PROTEASE"/>
    <property type="match status" value="1"/>
</dbReference>
<evidence type="ECO:0000256" key="2">
    <source>
        <dbReference type="ARBA" id="ARBA00022670"/>
    </source>
</evidence>
<keyword evidence="3 5" id="KW-0378">Hydrolase</keyword>
<organism evidence="9 10">
    <name type="scientific">Dokdonia genika</name>
    <dbReference type="NCBI Taxonomy" id="308113"/>
    <lineage>
        <taxon>Bacteria</taxon>
        <taxon>Pseudomonadati</taxon>
        <taxon>Bacteroidota</taxon>
        <taxon>Flavobacteriia</taxon>
        <taxon>Flavobacteriales</taxon>
        <taxon>Flavobacteriaceae</taxon>
        <taxon>Dokdonia</taxon>
    </lineage>
</organism>
<evidence type="ECO:0000256" key="6">
    <source>
        <dbReference type="RuleBase" id="RU003355"/>
    </source>
</evidence>
<keyword evidence="10" id="KW-1185">Reference proteome</keyword>
<feature type="active site" description="Charge relay system" evidence="5">
    <location>
        <position position="316"/>
    </location>
</feature>
<dbReference type="EC" id="3.4.-.-" evidence="9"/>
<feature type="signal peptide" evidence="7">
    <location>
        <begin position="1"/>
        <end position="19"/>
    </location>
</feature>
<evidence type="ECO:0000313" key="9">
    <source>
        <dbReference type="EMBL" id="MFC4689234.1"/>
    </source>
</evidence>
<keyword evidence="2 5" id="KW-0645">Protease</keyword>
<dbReference type="InterPro" id="IPR017308">
    <property type="entry name" value="Pept_S8_subtilisin_bacteroid"/>
</dbReference>
<proteinExistence type="inferred from homology"/>
<dbReference type="InterPro" id="IPR034080">
    <property type="entry name" value="Protease_P7-like_dom"/>
</dbReference>
<dbReference type="PANTHER" id="PTHR43399">
    <property type="entry name" value="SUBTILISIN-RELATED"/>
    <property type="match status" value="1"/>
</dbReference>
<dbReference type="CDD" id="cd07483">
    <property type="entry name" value="Peptidases_S8_Subtilisin_Novo-like"/>
    <property type="match status" value="1"/>
</dbReference>
<evidence type="ECO:0000256" key="7">
    <source>
        <dbReference type="SAM" id="SignalP"/>
    </source>
</evidence>
<evidence type="ECO:0000256" key="3">
    <source>
        <dbReference type="ARBA" id="ARBA00022801"/>
    </source>
</evidence>
<dbReference type="PRINTS" id="PR00723">
    <property type="entry name" value="SUBTILISIN"/>
</dbReference>
<keyword evidence="7" id="KW-0732">Signal</keyword>
<feature type="domain" description="Peptidase S8/S53" evidence="8">
    <location>
        <begin position="89"/>
        <end position="521"/>
    </location>
</feature>
<evidence type="ECO:0000256" key="1">
    <source>
        <dbReference type="ARBA" id="ARBA00011073"/>
    </source>
</evidence>
<comment type="similarity">
    <text evidence="1 5 6">Belongs to the peptidase S8 family.</text>
</comment>
<dbReference type="Pfam" id="PF00082">
    <property type="entry name" value="Peptidase_S8"/>
    <property type="match status" value="1"/>
</dbReference>
<dbReference type="EMBL" id="JBHSHB010000007">
    <property type="protein sequence ID" value="MFC4689234.1"/>
    <property type="molecule type" value="Genomic_DNA"/>
</dbReference>
<dbReference type="InterPro" id="IPR036852">
    <property type="entry name" value="Peptidase_S8/S53_dom_sf"/>
</dbReference>
<protein>
    <submittedName>
        <fullName evidence="9">S8 family peptidase</fullName>
        <ecNumber evidence="9">3.4.-.-</ecNumber>
    </submittedName>
</protein>
<dbReference type="InterPro" id="IPR023827">
    <property type="entry name" value="Peptidase_S8_Asp-AS"/>
</dbReference>
<reference evidence="10" key="1">
    <citation type="journal article" date="2019" name="Int. J. Syst. Evol. Microbiol.">
        <title>The Global Catalogue of Microorganisms (GCM) 10K type strain sequencing project: providing services to taxonomists for standard genome sequencing and annotation.</title>
        <authorList>
            <consortium name="The Broad Institute Genomics Platform"/>
            <consortium name="The Broad Institute Genome Sequencing Center for Infectious Disease"/>
            <person name="Wu L."/>
            <person name="Ma J."/>
        </authorList>
    </citation>
    <scope>NUCLEOTIDE SEQUENCE [LARGE SCALE GENOMIC DNA]</scope>
    <source>
        <strain evidence="10">CGMCC 4.7427</strain>
    </source>
</reference>
<comment type="caution">
    <text evidence="9">The sequence shown here is derived from an EMBL/GenBank/DDBJ whole genome shotgun (WGS) entry which is preliminary data.</text>
</comment>
<dbReference type="PROSITE" id="PS00137">
    <property type="entry name" value="SUBTILASE_HIS"/>
    <property type="match status" value="1"/>
</dbReference>
<name>A0ABV9L564_9FLAO</name>
<sequence>MNYLINNMKIQTTKSFLLAATAAAFLTACDTPSALVTVPVENVDSNPLKVAALTDAQEKAWSYADLKADTIPGMSVNRTYEEIIPNKTGQQVIVAVIDSGIDIEHEDLKNKIWTNPNEIPGNGKDDDKNGYVDDIHGWNFLGDVNAEQLEFVRIIKRYESQFEGKTLASIPANQREIFQQYQKAKSEYDTKVTEAQANKTRYEQILGQLKTSHAAVKAKLGKEDYTAADLKAIANPTAEMQQHVAFLTQMLSYADSIPEFIKNINEGVDYFTNQLEANYNKTADFRKVLGDDPYDITDTNYGNNNVYGPEPDGAKHGTHVAGIIAAERDNGKGMNGVANKNIKIMALRAVPDGDEYDKDIALAIRYAVDNGAKVINTSFGKYYSQNPEWVYDAIKYAAKKDVLIVNAAGNEGISLDDPANRVYPNDQIDNVNEMSDTFLTVGALNLKYGGELVASFSNYGKSQVDVFAPGVRIYSTTPEDTYEFLQGTSMASPNTAGVAAMLRSYYPKLSAANIKKIIMASGLATGTQVILGGDETKKARFSDISKSGEMVNMYNAFKLAELQK</sequence>
<dbReference type="RefSeq" id="WP_380031676.1">
    <property type="nucleotide sequence ID" value="NZ_JBHSHB010000007.1"/>
</dbReference>
<dbReference type="Gene3D" id="3.40.50.200">
    <property type="entry name" value="Peptidase S8/S53 domain"/>
    <property type="match status" value="2"/>
</dbReference>
<accession>A0ABV9L564</accession>
<dbReference type="SUPFAM" id="SSF52743">
    <property type="entry name" value="Subtilisin-like"/>
    <property type="match status" value="1"/>
</dbReference>
<feature type="chain" id="PRO_5045770664" evidence="7">
    <location>
        <begin position="20"/>
        <end position="564"/>
    </location>
</feature>
<dbReference type="InterPro" id="IPR023828">
    <property type="entry name" value="Peptidase_S8_Ser-AS"/>
</dbReference>
<evidence type="ECO:0000313" key="10">
    <source>
        <dbReference type="Proteomes" id="UP001595878"/>
    </source>
</evidence>
<dbReference type="PROSITE" id="PS00138">
    <property type="entry name" value="SUBTILASE_SER"/>
    <property type="match status" value="1"/>
</dbReference>
<evidence type="ECO:0000256" key="5">
    <source>
        <dbReference type="PROSITE-ProRule" id="PRU01240"/>
    </source>
</evidence>
<dbReference type="PIRSF" id="PIRSF037892">
    <property type="entry name" value="Subtilisin_rel_SRU_0565"/>
    <property type="match status" value="1"/>
</dbReference>
<dbReference type="GO" id="GO:0016787">
    <property type="term" value="F:hydrolase activity"/>
    <property type="evidence" value="ECO:0007669"/>
    <property type="project" value="UniProtKB-KW"/>
</dbReference>
<dbReference type="InterPro" id="IPR000209">
    <property type="entry name" value="Peptidase_S8/S53_dom"/>
</dbReference>
<dbReference type="PROSITE" id="PS00136">
    <property type="entry name" value="SUBTILASE_ASP"/>
    <property type="match status" value="1"/>
</dbReference>
<evidence type="ECO:0000259" key="8">
    <source>
        <dbReference type="Pfam" id="PF00082"/>
    </source>
</evidence>
<feature type="active site" description="Charge relay system" evidence="5">
    <location>
        <position position="98"/>
    </location>
</feature>
<gene>
    <name evidence="9" type="ORF">ACFO5T_02210</name>
</gene>
<feature type="active site" description="Charge relay system" evidence="5">
    <location>
        <position position="489"/>
    </location>
</feature>
<evidence type="ECO:0000256" key="4">
    <source>
        <dbReference type="ARBA" id="ARBA00022825"/>
    </source>
</evidence>
<dbReference type="InterPro" id="IPR022398">
    <property type="entry name" value="Peptidase_S8_His-AS"/>
</dbReference>
<dbReference type="PROSITE" id="PS51892">
    <property type="entry name" value="SUBTILASE"/>
    <property type="match status" value="1"/>
</dbReference>
<dbReference type="InterPro" id="IPR015500">
    <property type="entry name" value="Peptidase_S8_subtilisin-rel"/>
</dbReference>